<gene>
    <name evidence="1" type="ORF">AAW51_3412</name>
</gene>
<evidence type="ECO:0000313" key="1">
    <source>
        <dbReference type="EMBL" id="AKJ30103.1"/>
    </source>
</evidence>
<dbReference type="STRING" id="413882.AAW51_3412"/>
<proteinExistence type="predicted"/>
<keyword evidence="2" id="KW-1185">Reference proteome</keyword>
<dbReference type="Proteomes" id="UP000035352">
    <property type="component" value="Chromosome"/>
</dbReference>
<dbReference type="KEGG" id="pbh:AAW51_3412"/>
<reference evidence="1 2" key="1">
    <citation type="submission" date="2015-05" db="EMBL/GenBank/DDBJ databases">
        <authorList>
            <person name="Tang B."/>
            <person name="Yu Y."/>
        </authorList>
    </citation>
    <scope>NUCLEOTIDE SEQUENCE [LARGE SCALE GENOMIC DNA]</scope>
    <source>
        <strain evidence="1 2">DSM 7029</strain>
    </source>
</reference>
<accession>A0A0G3BQ41</accession>
<evidence type="ECO:0000313" key="2">
    <source>
        <dbReference type="Proteomes" id="UP000035352"/>
    </source>
</evidence>
<name>A0A0G3BQ41_9BURK</name>
<dbReference type="EMBL" id="CP011371">
    <property type="protein sequence ID" value="AKJ30103.1"/>
    <property type="molecule type" value="Genomic_DNA"/>
</dbReference>
<sequence>MDSHCTVNAFAMTCSKESPLGSATYKGYFIEKKDSVARKYLRCTTGCGKHIPDVFTYHDGVKN</sequence>
<organism evidence="1 2">
    <name type="scientific">Caldimonas brevitalea</name>
    <dbReference type="NCBI Taxonomy" id="413882"/>
    <lineage>
        <taxon>Bacteria</taxon>
        <taxon>Pseudomonadati</taxon>
        <taxon>Pseudomonadota</taxon>
        <taxon>Betaproteobacteria</taxon>
        <taxon>Burkholderiales</taxon>
        <taxon>Sphaerotilaceae</taxon>
        <taxon>Caldimonas</taxon>
    </lineage>
</organism>
<protein>
    <submittedName>
        <fullName evidence="1">Uncharacterized protein</fullName>
    </submittedName>
</protein>
<dbReference type="AlphaFoldDB" id="A0A0G3BQ41"/>